<dbReference type="GO" id="GO:0003677">
    <property type="term" value="F:DNA binding"/>
    <property type="evidence" value="ECO:0007669"/>
    <property type="project" value="InterPro"/>
</dbReference>
<feature type="domain" description="Resolvase/invertase-type recombinase catalytic" evidence="1">
    <location>
        <begin position="35"/>
        <end position="134"/>
    </location>
</feature>
<dbReference type="Gene3D" id="3.40.50.1390">
    <property type="entry name" value="Resolvase, N-terminal catalytic domain"/>
    <property type="match status" value="1"/>
</dbReference>
<evidence type="ECO:0000313" key="3">
    <source>
        <dbReference type="Proteomes" id="UP000490535"/>
    </source>
</evidence>
<accession>A0A833PEX4</accession>
<name>A0A833PEX4_ACIBZ</name>
<dbReference type="AlphaFoldDB" id="A0A833PEX4"/>
<sequence length="194" mass="22721">MCAYAYFRVDETSMNQFNYADYLLGFGYEIQEKRRIFEQVKAGVSLKFRHKLFILINYTLESGDLLIIDGIDALGCDFKEIYSTLNFIFKKGIRLVCLEFSKKEIKGDIKKIFIHFLKICSDFDEKIQVEKMLAHKKINKVGRPEILNKKQKKEVLEKFKNGQSVYSLAKQYSVTRTVIQRLLVKSSENIICED</sequence>
<evidence type="ECO:0000313" key="2">
    <source>
        <dbReference type="EMBL" id="KAF1024613.1"/>
    </source>
</evidence>
<evidence type="ECO:0000259" key="1">
    <source>
        <dbReference type="Pfam" id="PF00239"/>
    </source>
</evidence>
<dbReference type="InterPro" id="IPR036162">
    <property type="entry name" value="Resolvase-like_N_sf"/>
</dbReference>
<dbReference type="EMBL" id="WNDP01000057">
    <property type="protein sequence ID" value="KAF1024613.1"/>
    <property type="molecule type" value="Genomic_DNA"/>
</dbReference>
<dbReference type="SUPFAM" id="SSF53041">
    <property type="entry name" value="Resolvase-like"/>
    <property type="match status" value="1"/>
</dbReference>
<protein>
    <submittedName>
        <fullName evidence="2">Serine recombinase PinR</fullName>
    </submittedName>
</protein>
<dbReference type="Proteomes" id="UP000490535">
    <property type="component" value="Unassembled WGS sequence"/>
</dbReference>
<reference evidence="3" key="1">
    <citation type="journal article" date="2020" name="MBio">
        <title>Horizontal gene transfer to a defensive symbiont with a reduced genome amongst a multipartite beetle microbiome.</title>
        <authorList>
            <person name="Waterworth S.C."/>
            <person name="Florez L.V."/>
            <person name="Rees E.R."/>
            <person name="Hertweck C."/>
            <person name="Kaltenpoth M."/>
            <person name="Kwan J.C."/>
        </authorList>
    </citation>
    <scope>NUCLEOTIDE SEQUENCE [LARGE SCALE GENOMIC DNA]</scope>
</reference>
<dbReference type="Pfam" id="PF00239">
    <property type="entry name" value="Resolvase"/>
    <property type="match status" value="1"/>
</dbReference>
<proteinExistence type="predicted"/>
<organism evidence="2 3">
    <name type="scientific">Acinetobacter bereziniae</name>
    <name type="common">Acinetobacter genomosp. 10</name>
    <dbReference type="NCBI Taxonomy" id="106648"/>
    <lineage>
        <taxon>Bacteria</taxon>
        <taxon>Pseudomonadati</taxon>
        <taxon>Pseudomonadota</taxon>
        <taxon>Gammaproteobacteria</taxon>
        <taxon>Moraxellales</taxon>
        <taxon>Moraxellaceae</taxon>
        <taxon>Acinetobacter</taxon>
    </lineage>
</organism>
<dbReference type="GO" id="GO:0000150">
    <property type="term" value="F:DNA strand exchange activity"/>
    <property type="evidence" value="ECO:0007669"/>
    <property type="project" value="InterPro"/>
</dbReference>
<gene>
    <name evidence="2" type="primary">pinR_2</name>
    <name evidence="2" type="ORF">GAK29_02461</name>
</gene>
<dbReference type="InterPro" id="IPR006119">
    <property type="entry name" value="Resolv_N"/>
</dbReference>
<comment type="caution">
    <text evidence="2">The sequence shown here is derived from an EMBL/GenBank/DDBJ whole genome shotgun (WGS) entry which is preliminary data.</text>
</comment>